<dbReference type="AlphaFoldDB" id="A0AAV1SP30"/>
<evidence type="ECO:0000313" key="2">
    <source>
        <dbReference type="Proteomes" id="UP001314170"/>
    </source>
</evidence>
<gene>
    <name evidence="1" type="ORF">DCAF_LOCUS24518</name>
</gene>
<dbReference type="EMBL" id="CAWUPB010001194">
    <property type="protein sequence ID" value="CAK7353022.1"/>
    <property type="molecule type" value="Genomic_DNA"/>
</dbReference>
<evidence type="ECO:0000313" key="1">
    <source>
        <dbReference type="EMBL" id="CAK7353022.1"/>
    </source>
</evidence>
<reference evidence="1 2" key="1">
    <citation type="submission" date="2024-01" db="EMBL/GenBank/DDBJ databases">
        <authorList>
            <person name="Waweru B."/>
        </authorList>
    </citation>
    <scope>NUCLEOTIDE SEQUENCE [LARGE SCALE GENOMIC DNA]</scope>
</reference>
<organism evidence="1 2">
    <name type="scientific">Dovyalis caffra</name>
    <dbReference type="NCBI Taxonomy" id="77055"/>
    <lineage>
        <taxon>Eukaryota</taxon>
        <taxon>Viridiplantae</taxon>
        <taxon>Streptophyta</taxon>
        <taxon>Embryophyta</taxon>
        <taxon>Tracheophyta</taxon>
        <taxon>Spermatophyta</taxon>
        <taxon>Magnoliopsida</taxon>
        <taxon>eudicotyledons</taxon>
        <taxon>Gunneridae</taxon>
        <taxon>Pentapetalae</taxon>
        <taxon>rosids</taxon>
        <taxon>fabids</taxon>
        <taxon>Malpighiales</taxon>
        <taxon>Salicaceae</taxon>
        <taxon>Flacourtieae</taxon>
        <taxon>Dovyalis</taxon>
    </lineage>
</organism>
<comment type="caution">
    <text evidence="1">The sequence shown here is derived from an EMBL/GenBank/DDBJ whole genome shotgun (WGS) entry which is preliminary data.</text>
</comment>
<name>A0AAV1SP30_9ROSI</name>
<protein>
    <submittedName>
        <fullName evidence="1">Uncharacterized protein</fullName>
    </submittedName>
</protein>
<accession>A0AAV1SP30</accession>
<dbReference type="Proteomes" id="UP001314170">
    <property type="component" value="Unassembled WGS sequence"/>
</dbReference>
<proteinExistence type="predicted"/>
<sequence>MGSDLLKMRVAECVCQSALIRSNNVAYLFVDPTTVVCRGVRRVATRGAWFKVVFHRDIFVSISVINLVKDEKHIIAGELSRNLIKTPISPLISKAWDGVWMSHATREVEILVWMSLMERISMDNLLAQRNTISSNQTSARYVTILTSLWVIIGADGAVRNGQGGLLYLFSFPVGLMESNRAEFGASNGLPNVMPGHGSSGLKSILSC</sequence>
<keyword evidence="2" id="KW-1185">Reference proteome</keyword>